<reference evidence="3" key="1">
    <citation type="submission" date="2022-07" db="EMBL/GenBank/DDBJ databases">
        <title>Evaluation of T. orientalis genome assembly methods using nanopore sequencing and analysis of variation between genomes.</title>
        <authorList>
            <person name="Yam J."/>
            <person name="Micallef M.L."/>
            <person name="Liu M."/>
            <person name="Djordjevic S.P."/>
            <person name="Bogema D.R."/>
            <person name="Jenkins C."/>
        </authorList>
    </citation>
    <scope>NUCLEOTIDE SEQUENCE</scope>
    <source>
        <strain evidence="3">Fish Creek</strain>
    </source>
</reference>
<dbReference type="InterPro" id="IPR029063">
    <property type="entry name" value="SAM-dependent_MTases_sf"/>
</dbReference>
<feature type="transmembrane region" description="Helical" evidence="1">
    <location>
        <begin position="15"/>
        <end position="35"/>
    </location>
</feature>
<accession>A0A976M5N0</accession>
<evidence type="ECO:0000256" key="1">
    <source>
        <dbReference type="SAM" id="Phobius"/>
    </source>
</evidence>
<dbReference type="EMBL" id="CP056066">
    <property type="protein sequence ID" value="UKJ88891.1"/>
    <property type="molecule type" value="Genomic_DNA"/>
</dbReference>
<dbReference type="AlphaFoldDB" id="A0A976M5N0"/>
<name>A0A976M5N0_THEOR</name>
<dbReference type="CDD" id="cd02440">
    <property type="entry name" value="AdoMet_MTases"/>
    <property type="match status" value="1"/>
</dbReference>
<dbReference type="InterPro" id="IPR013216">
    <property type="entry name" value="Methyltransf_11"/>
</dbReference>
<dbReference type="PANTHER" id="PTHR45036:SF1">
    <property type="entry name" value="METHYLTRANSFERASE LIKE 7A"/>
    <property type="match status" value="1"/>
</dbReference>
<dbReference type="OrthoDB" id="416496at2759"/>
<dbReference type="SUPFAM" id="SSF53335">
    <property type="entry name" value="S-adenosyl-L-methionine-dependent methyltransferases"/>
    <property type="match status" value="1"/>
</dbReference>
<dbReference type="Gene3D" id="3.40.50.150">
    <property type="entry name" value="Vaccinia Virus protein VP39"/>
    <property type="match status" value="1"/>
</dbReference>
<gene>
    <name evidence="3" type="ORF">MACJ_002137</name>
</gene>
<sequence>MVFKFLKLDKLSKSTVRTVAIAFGISNGIVFYYTYRTVKNNRPKFVDMGRPPESHRMAIFNNMASTYDSVFDRPLEANKVNKAKKVILKSAKGHVLDVAAGTLNNLPFYKNLESLTAIDKSPNMCYEMKKRIEREKPDFPVVVILGDVQRIPFRSSSFNTVVSTHTFCSVEDPEAMVSEIERVMKPSGKFLAVERGRIYYSPVRKLMQTLKIYPNPGVPWKNGYYEDRDPMKLIKTKLEVSKYGISGYGINYSIIARKVNREFTGFVEEPQILPEARVFYTYVPQRG</sequence>
<evidence type="ECO:0000313" key="3">
    <source>
        <dbReference type="EMBL" id="UKJ88891.1"/>
    </source>
</evidence>
<organism evidence="3 4">
    <name type="scientific">Theileria orientalis</name>
    <dbReference type="NCBI Taxonomy" id="68886"/>
    <lineage>
        <taxon>Eukaryota</taxon>
        <taxon>Sar</taxon>
        <taxon>Alveolata</taxon>
        <taxon>Apicomplexa</taxon>
        <taxon>Aconoidasida</taxon>
        <taxon>Piroplasmida</taxon>
        <taxon>Theileriidae</taxon>
        <taxon>Theileria</taxon>
    </lineage>
</organism>
<proteinExistence type="predicted"/>
<evidence type="ECO:0000259" key="2">
    <source>
        <dbReference type="Pfam" id="PF08241"/>
    </source>
</evidence>
<dbReference type="Proteomes" id="UP000244803">
    <property type="component" value="Chromosome 3"/>
</dbReference>
<evidence type="ECO:0000313" key="4">
    <source>
        <dbReference type="Proteomes" id="UP000244803"/>
    </source>
</evidence>
<keyword evidence="1" id="KW-0812">Transmembrane</keyword>
<keyword evidence="1" id="KW-0472">Membrane</keyword>
<dbReference type="InterPro" id="IPR052356">
    <property type="entry name" value="Thiol_S-MT"/>
</dbReference>
<keyword evidence="1" id="KW-1133">Transmembrane helix</keyword>
<feature type="domain" description="Methyltransferase type 11" evidence="2">
    <location>
        <begin position="96"/>
        <end position="191"/>
    </location>
</feature>
<protein>
    <recommendedName>
        <fullName evidence="2">Methyltransferase type 11 domain-containing protein</fullName>
    </recommendedName>
</protein>
<dbReference type="PANTHER" id="PTHR45036">
    <property type="entry name" value="METHYLTRANSFERASE LIKE 7B"/>
    <property type="match status" value="1"/>
</dbReference>
<dbReference type="Pfam" id="PF08241">
    <property type="entry name" value="Methyltransf_11"/>
    <property type="match status" value="1"/>
</dbReference>
<dbReference type="GO" id="GO:0008757">
    <property type="term" value="F:S-adenosylmethionine-dependent methyltransferase activity"/>
    <property type="evidence" value="ECO:0007669"/>
    <property type="project" value="InterPro"/>
</dbReference>